<keyword evidence="2" id="KW-0732">Signal</keyword>
<keyword evidence="1" id="KW-0472">Membrane</keyword>
<name>A0A067T8F0_GALM3</name>
<evidence type="ECO:0000256" key="1">
    <source>
        <dbReference type="SAM" id="Phobius"/>
    </source>
</evidence>
<dbReference type="OrthoDB" id="3362246at2759"/>
<evidence type="ECO:0000256" key="2">
    <source>
        <dbReference type="SAM" id="SignalP"/>
    </source>
</evidence>
<dbReference type="STRING" id="685588.A0A067T8F0"/>
<evidence type="ECO:0000313" key="3">
    <source>
        <dbReference type="EMBL" id="KDR79435.1"/>
    </source>
</evidence>
<proteinExistence type="predicted"/>
<feature type="signal peptide" evidence="2">
    <location>
        <begin position="1"/>
        <end position="20"/>
    </location>
</feature>
<evidence type="ECO:0000313" key="4">
    <source>
        <dbReference type="Proteomes" id="UP000027222"/>
    </source>
</evidence>
<organism evidence="3 4">
    <name type="scientific">Galerina marginata (strain CBS 339.88)</name>
    <dbReference type="NCBI Taxonomy" id="685588"/>
    <lineage>
        <taxon>Eukaryota</taxon>
        <taxon>Fungi</taxon>
        <taxon>Dikarya</taxon>
        <taxon>Basidiomycota</taxon>
        <taxon>Agaricomycotina</taxon>
        <taxon>Agaricomycetes</taxon>
        <taxon>Agaricomycetidae</taxon>
        <taxon>Agaricales</taxon>
        <taxon>Agaricineae</taxon>
        <taxon>Strophariaceae</taxon>
        <taxon>Galerina</taxon>
    </lineage>
</organism>
<gene>
    <name evidence="3" type="ORF">GALMADRAFT_243514</name>
</gene>
<evidence type="ECO:0008006" key="5">
    <source>
        <dbReference type="Google" id="ProtNLM"/>
    </source>
</evidence>
<dbReference type="HOGENOM" id="CLU_117278_0_0_1"/>
<feature type="transmembrane region" description="Helical" evidence="1">
    <location>
        <begin position="145"/>
        <end position="166"/>
    </location>
</feature>
<reference evidence="4" key="1">
    <citation type="journal article" date="2014" name="Proc. Natl. Acad. Sci. U.S.A.">
        <title>Extensive sampling of basidiomycete genomes demonstrates inadequacy of the white-rot/brown-rot paradigm for wood decay fungi.</title>
        <authorList>
            <person name="Riley R."/>
            <person name="Salamov A.A."/>
            <person name="Brown D.W."/>
            <person name="Nagy L.G."/>
            <person name="Floudas D."/>
            <person name="Held B.W."/>
            <person name="Levasseur A."/>
            <person name="Lombard V."/>
            <person name="Morin E."/>
            <person name="Otillar R."/>
            <person name="Lindquist E.A."/>
            <person name="Sun H."/>
            <person name="LaButti K.M."/>
            <person name="Schmutz J."/>
            <person name="Jabbour D."/>
            <person name="Luo H."/>
            <person name="Baker S.E."/>
            <person name="Pisabarro A.G."/>
            <person name="Walton J.D."/>
            <person name="Blanchette R.A."/>
            <person name="Henrissat B."/>
            <person name="Martin F."/>
            <person name="Cullen D."/>
            <person name="Hibbett D.S."/>
            <person name="Grigoriev I.V."/>
        </authorList>
    </citation>
    <scope>NUCLEOTIDE SEQUENCE [LARGE SCALE GENOMIC DNA]</scope>
    <source>
        <strain evidence="4">CBS 339.88</strain>
    </source>
</reference>
<dbReference type="Proteomes" id="UP000027222">
    <property type="component" value="Unassembled WGS sequence"/>
</dbReference>
<protein>
    <recommendedName>
        <fullName evidence="5">Fibronectin type-III domain-containing protein</fullName>
    </recommendedName>
</protein>
<keyword evidence="1" id="KW-1133">Transmembrane helix</keyword>
<accession>A0A067T8F0</accession>
<sequence length="197" mass="21351">MKVFSPLVASVLFAVGAAAATEPLIVNNLYLPFASVCEAVTFTWSGGTPPYALVLAQVVSYTETNDIEQFPAQLGTNFTWIPSMIPSSIEFVLKVVDTVGNASESYPFKIEDGPDHSCLPSPPPTSSSAPVEATTEFHRIGWAEALGVCLGVLSLLLFLAGLRLYVLRRRRLAAGIDGDKENLVLDQKFQLSEFRKL</sequence>
<keyword evidence="4" id="KW-1185">Reference proteome</keyword>
<keyword evidence="1" id="KW-0812">Transmembrane</keyword>
<dbReference type="EMBL" id="KL142373">
    <property type="protein sequence ID" value="KDR79435.1"/>
    <property type="molecule type" value="Genomic_DNA"/>
</dbReference>
<feature type="chain" id="PRO_5001648962" description="Fibronectin type-III domain-containing protein" evidence="2">
    <location>
        <begin position="21"/>
        <end position="197"/>
    </location>
</feature>
<dbReference type="AlphaFoldDB" id="A0A067T8F0"/>